<dbReference type="AlphaFoldDB" id="A0AAQ4E6A5"/>
<dbReference type="Proteomes" id="UP001321473">
    <property type="component" value="Unassembled WGS sequence"/>
</dbReference>
<proteinExistence type="predicted"/>
<organism evidence="1 2">
    <name type="scientific">Amblyomma americanum</name>
    <name type="common">Lone star tick</name>
    <dbReference type="NCBI Taxonomy" id="6943"/>
    <lineage>
        <taxon>Eukaryota</taxon>
        <taxon>Metazoa</taxon>
        <taxon>Ecdysozoa</taxon>
        <taxon>Arthropoda</taxon>
        <taxon>Chelicerata</taxon>
        <taxon>Arachnida</taxon>
        <taxon>Acari</taxon>
        <taxon>Parasitiformes</taxon>
        <taxon>Ixodida</taxon>
        <taxon>Ixodoidea</taxon>
        <taxon>Ixodidae</taxon>
        <taxon>Amblyomminae</taxon>
        <taxon>Amblyomma</taxon>
    </lineage>
</organism>
<protein>
    <submittedName>
        <fullName evidence="1">Uncharacterized protein</fullName>
    </submittedName>
</protein>
<gene>
    <name evidence="1" type="ORF">V5799_013344</name>
</gene>
<keyword evidence="2" id="KW-1185">Reference proteome</keyword>
<sequence length="84" mass="9426">MSDLFQVVLEVKQHQLRMAQHEQREKLHAWTPPNDFSNCGELQEVICTPEGAGSNDPLVPETTPTVNDILELQSELACLQKGIQ</sequence>
<evidence type="ECO:0000313" key="2">
    <source>
        <dbReference type="Proteomes" id="UP001321473"/>
    </source>
</evidence>
<name>A0AAQ4E6A5_AMBAM</name>
<dbReference type="EMBL" id="JARKHS020021506">
    <property type="protein sequence ID" value="KAK8770192.1"/>
    <property type="molecule type" value="Genomic_DNA"/>
</dbReference>
<accession>A0AAQ4E6A5</accession>
<comment type="caution">
    <text evidence="1">The sequence shown here is derived from an EMBL/GenBank/DDBJ whole genome shotgun (WGS) entry which is preliminary data.</text>
</comment>
<reference evidence="1 2" key="1">
    <citation type="journal article" date="2023" name="Arcadia Sci">
        <title>De novo assembly of a long-read Amblyomma americanum tick genome.</title>
        <authorList>
            <person name="Chou S."/>
            <person name="Poskanzer K.E."/>
            <person name="Rollins M."/>
            <person name="Thuy-Boun P.S."/>
        </authorList>
    </citation>
    <scope>NUCLEOTIDE SEQUENCE [LARGE SCALE GENOMIC DNA]</scope>
    <source>
        <strain evidence="1">F_SG_1</strain>
        <tissue evidence="1">Salivary glands</tissue>
    </source>
</reference>
<evidence type="ECO:0000313" key="1">
    <source>
        <dbReference type="EMBL" id="KAK8770192.1"/>
    </source>
</evidence>